<sequence length="350" mass="37895">MNKKWMVTLSLLFLTATAAIASTPPPPPSVEVDQATRLEVIDTLIAKLNANYVFPDQAKQVEVVLRQHQRAGKYDAITDGKQLAKQLLDDINGVIHDQHLLVDVSARPVPPDGAMPPPPQTRAEWEKQVPPAVLERILASNLGVEKVEHLGPNIGYLQISSFGPVFLVSDKFAAAMNALADTDGLIIDLRNNGGGGGDSVALLISYLVDERTRLNDTWERATGITTQYWTQDKLDGKRYGGKKPVLILTGPNTKSAAESFAYQLQALKRATVIGERTWGGANASRPYRLNEHFVAFIPSMRSISPITHTNWEGAGVIPDVAAKGDDALVAAQDLMVRQLNASSPSVATGH</sequence>
<dbReference type="SUPFAM" id="SSF52096">
    <property type="entry name" value="ClpP/crotonase"/>
    <property type="match status" value="1"/>
</dbReference>
<evidence type="ECO:0000256" key="1">
    <source>
        <dbReference type="SAM" id="SignalP"/>
    </source>
</evidence>
<dbReference type="Pfam" id="PF03572">
    <property type="entry name" value="Peptidase_S41"/>
    <property type="match status" value="1"/>
</dbReference>
<comment type="caution">
    <text evidence="3">The sequence shown here is derived from an EMBL/GenBank/DDBJ whole genome shotgun (WGS) entry which is preliminary data.</text>
</comment>
<evidence type="ECO:0000259" key="2">
    <source>
        <dbReference type="SMART" id="SM00245"/>
    </source>
</evidence>
<dbReference type="InterPro" id="IPR029045">
    <property type="entry name" value="ClpP/crotonase-like_dom_sf"/>
</dbReference>
<feature type="domain" description="Tail specific protease" evidence="2">
    <location>
        <begin position="121"/>
        <end position="323"/>
    </location>
</feature>
<protein>
    <recommendedName>
        <fullName evidence="2">Tail specific protease domain-containing protein</fullName>
    </recommendedName>
</protein>
<dbReference type="GO" id="GO:0008236">
    <property type="term" value="F:serine-type peptidase activity"/>
    <property type="evidence" value="ECO:0007669"/>
    <property type="project" value="InterPro"/>
</dbReference>
<reference evidence="3 4" key="1">
    <citation type="submission" date="2019-11" db="EMBL/GenBank/DDBJ databases">
        <title>Novel species isolated from a subtropical stream in China.</title>
        <authorList>
            <person name="Lu H."/>
        </authorList>
    </citation>
    <scope>NUCLEOTIDE SEQUENCE [LARGE SCALE GENOMIC DNA]</scope>
    <source>
        <strain evidence="3 4">FT80W</strain>
    </source>
</reference>
<dbReference type="RefSeq" id="WP_154381495.1">
    <property type="nucleotide sequence ID" value="NZ_WKJK01000015.1"/>
</dbReference>
<dbReference type="Gene3D" id="3.90.226.10">
    <property type="entry name" value="2-enoyl-CoA Hydratase, Chain A, domain 1"/>
    <property type="match status" value="1"/>
</dbReference>
<dbReference type="Pfam" id="PF11918">
    <property type="entry name" value="Peptidase_S41_N"/>
    <property type="match status" value="1"/>
</dbReference>
<dbReference type="PANTHER" id="PTHR11261:SF3">
    <property type="entry name" value="RETINOL-BINDING PROTEIN 3"/>
    <property type="match status" value="1"/>
</dbReference>
<evidence type="ECO:0000313" key="4">
    <source>
        <dbReference type="Proteomes" id="UP000433309"/>
    </source>
</evidence>
<dbReference type="GO" id="GO:0006508">
    <property type="term" value="P:proteolysis"/>
    <property type="evidence" value="ECO:0007669"/>
    <property type="project" value="InterPro"/>
</dbReference>
<feature type="signal peptide" evidence="1">
    <location>
        <begin position="1"/>
        <end position="21"/>
    </location>
</feature>
<name>A0A6I2L512_9BURK</name>
<dbReference type="PANTHER" id="PTHR11261">
    <property type="entry name" value="INTERPHOTORECEPTOR RETINOID-BINDING PROTEIN"/>
    <property type="match status" value="1"/>
</dbReference>
<proteinExistence type="predicted"/>
<feature type="chain" id="PRO_5026273323" description="Tail specific protease domain-containing protein" evidence="1">
    <location>
        <begin position="22"/>
        <end position="350"/>
    </location>
</feature>
<dbReference type="SMART" id="SM00245">
    <property type="entry name" value="TSPc"/>
    <property type="match status" value="1"/>
</dbReference>
<accession>A0A6I2L512</accession>
<gene>
    <name evidence="3" type="ORF">GJ699_25105</name>
</gene>
<evidence type="ECO:0000313" key="3">
    <source>
        <dbReference type="EMBL" id="MRW93271.1"/>
    </source>
</evidence>
<dbReference type="InterPro" id="IPR005151">
    <property type="entry name" value="Tail-specific_protease"/>
</dbReference>
<dbReference type="EMBL" id="WKJK01000015">
    <property type="protein sequence ID" value="MRW93271.1"/>
    <property type="molecule type" value="Genomic_DNA"/>
</dbReference>
<dbReference type="Gene3D" id="3.30.750.44">
    <property type="match status" value="1"/>
</dbReference>
<dbReference type="Proteomes" id="UP000433309">
    <property type="component" value="Unassembled WGS sequence"/>
</dbReference>
<dbReference type="CDD" id="cd07563">
    <property type="entry name" value="Peptidase_S41_IRBP"/>
    <property type="match status" value="1"/>
</dbReference>
<organism evidence="3 4">
    <name type="scientific">Duganella guangzhouensis</name>
    <dbReference type="NCBI Taxonomy" id="2666084"/>
    <lineage>
        <taxon>Bacteria</taxon>
        <taxon>Pseudomonadati</taxon>
        <taxon>Pseudomonadota</taxon>
        <taxon>Betaproteobacteria</taxon>
        <taxon>Burkholderiales</taxon>
        <taxon>Oxalobacteraceae</taxon>
        <taxon>Telluria group</taxon>
        <taxon>Duganella</taxon>
    </lineage>
</organism>
<keyword evidence="4" id="KW-1185">Reference proteome</keyword>
<keyword evidence="1" id="KW-0732">Signal</keyword>
<dbReference type="AlphaFoldDB" id="A0A6I2L512"/>